<organism evidence="1 2">
    <name type="scientific">Amycolatopsis lexingtonensis</name>
    <dbReference type="NCBI Taxonomy" id="218822"/>
    <lineage>
        <taxon>Bacteria</taxon>
        <taxon>Bacillati</taxon>
        <taxon>Actinomycetota</taxon>
        <taxon>Actinomycetes</taxon>
        <taxon>Pseudonocardiales</taxon>
        <taxon>Pseudonocardiaceae</taxon>
        <taxon>Amycolatopsis</taxon>
    </lineage>
</organism>
<reference evidence="1 2" key="1">
    <citation type="submission" date="2020-10" db="EMBL/GenBank/DDBJ databases">
        <title>Sequencing the genomes of 1000 actinobacteria strains.</title>
        <authorList>
            <person name="Klenk H.-P."/>
        </authorList>
    </citation>
    <scope>NUCLEOTIDE SEQUENCE [LARGE SCALE GENOMIC DNA]</scope>
    <source>
        <strain evidence="1 2">DSM 44653</strain>
    </source>
</reference>
<dbReference type="EMBL" id="JADBEG010000001">
    <property type="protein sequence ID" value="MBE1495741.1"/>
    <property type="molecule type" value="Genomic_DNA"/>
</dbReference>
<evidence type="ECO:0000313" key="2">
    <source>
        <dbReference type="Proteomes" id="UP000631670"/>
    </source>
</evidence>
<proteinExistence type="predicted"/>
<evidence type="ECO:0000313" key="1">
    <source>
        <dbReference type="EMBL" id="MBE1495741.1"/>
    </source>
</evidence>
<name>A0ABR9HXT6_9PSEU</name>
<protein>
    <submittedName>
        <fullName evidence="1">Uncharacterized protein</fullName>
    </submittedName>
</protein>
<comment type="caution">
    <text evidence="1">The sequence shown here is derived from an EMBL/GenBank/DDBJ whole genome shotgun (WGS) entry which is preliminary data.</text>
</comment>
<accession>A0ABR9HXT6</accession>
<sequence length="82" mass="9508">MDVPEVLLCERCWRPIHPDEDHVVRQIRDEAHPLPVVLFSCFHLDGDPACHVPPPSRVTVVHEHEVFPVVVDPPPEDEHRRE</sequence>
<dbReference type="Proteomes" id="UP000631670">
    <property type="component" value="Unassembled WGS sequence"/>
</dbReference>
<dbReference type="RefSeq" id="WP_086859148.1">
    <property type="nucleotide sequence ID" value="NZ_JADBEG010000001.1"/>
</dbReference>
<keyword evidence="2" id="KW-1185">Reference proteome</keyword>
<gene>
    <name evidence="1" type="ORF">H4696_002841</name>
</gene>